<feature type="compositionally biased region" description="Basic and acidic residues" evidence="6">
    <location>
        <begin position="1554"/>
        <end position="1564"/>
    </location>
</feature>
<evidence type="ECO:0000313" key="9">
    <source>
        <dbReference type="Proteomes" id="UP000050525"/>
    </source>
</evidence>
<feature type="compositionally biased region" description="Low complexity" evidence="6">
    <location>
        <begin position="1746"/>
        <end position="1763"/>
    </location>
</feature>
<feature type="compositionally biased region" description="Polar residues" evidence="6">
    <location>
        <begin position="1587"/>
        <end position="1610"/>
    </location>
</feature>
<feature type="compositionally biased region" description="Low complexity" evidence="6">
    <location>
        <begin position="489"/>
        <end position="502"/>
    </location>
</feature>
<evidence type="ECO:0000256" key="6">
    <source>
        <dbReference type="SAM" id="MobiDB-lite"/>
    </source>
</evidence>
<feature type="compositionally biased region" description="Polar residues" evidence="6">
    <location>
        <begin position="290"/>
        <end position="302"/>
    </location>
</feature>
<feature type="region of interest" description="Disordered" evidence="6">
    <location>
        <begin position="107"/>
        <end position="218"/>
    </location>
</feature>
<organism evidence="8 9">
    <name type="scientific">Alligator mississippiensis</name>
    <name type="common">American alligator</name>
    <dbReference type="NCBI Taxonomy" id="8496"/>
    <lineage>
        <taxon>Eukaryota</taxon>
        <taxon>Metazoa</taxon>
        <taxon>Chordata</taxon>
        <taxon>Craniata</taxon>
        <taxon>Vertebrata</taxon>
        <taxon>Euteleostomi</taxon>
        <taxon>Archelosauria</taxon>
        <taxon>Archosauria</taxon>
        <taxon>Crocodylia</taxon>
        <taxon>Alligatoridae</taxon>
        <taxon>Alligatorinae</taxon>
        <taxon>Alligator</taxon>
    </lineage>
</organism>
<feature type="region of interest" description="Disordered" evidence="6">
    <location>
        <begin position="448"/>
        <end position="469"/>
    </location>
</feature>
<feature type="region of interest" description="Disordered" evidence="6">
    <location>
        <begin position="1199"/>
        <end position="1287"/>
    </location>
</feature>
<feature type="compositionally biased region" description="Basic and acidic residues" evidence="6">
    <location>
        <begin position="1200"/>
        <end position="1231"/>
    </location>
</feature>
<keyword evidence="3" id="KW-0273">Eye lens protein</keyword>
<protein>
    <recommendedName>
        <fullName evidence="7">Beta/gamma crystallin 'Greek key' domain-containing protein</fullName>
    </recommendedName>
</protein>
<keyword evidence="4" id="KW-0677">Repeat</keyword>
<feature type="region of interest" description="Disordered" evidence="6">
    <location>
        <begin position="486"/>
        <end position="523"/>
    </location>
</feature>
<dbReference type="FunFam" id="2.60.20.10:FF:000002">
    <property type="entry name" value="Crystallin, beta B2"/>
    <property type="match status" value="1"/>
</dbReference>
<feature type="compositionally biased region" description="Polar residues" evidence="6">
    <location>
        <begin position="508"/>
        <end position="517"/>
    </location>
</feature>
<feature type="region of interest" description="Disordered" evidence="6">
    <location>
        <begin position="652"/>
        <end position="714"/>
    </location>
</feature>
<comment type="caution">
    <text evidence="8">The sequence shown here is derived from an EMBL/GenBank/DDBJ whole genome shotgun (WGS) entry which is preliminary data.</text>
</comment>
<feature type="compositionally biased region" description="Polar residues" evidence="6">
    <location>
        <begin position="1412"/>
        <end position="1428"/>
    </location>
</feature>
<feature type="compositionally biased region" description="Basic and acidic residues" evidence="6">
    <location>
        <begin position="669"/>
        <end position="682"/>
    </location>
</feature>
<feature type="compositionally biased region" description="Polar residues" evidence="6">
    <location>
        <begin position="1040"/>
        <end position="1050"/>
    </location>
</feature>
<feature type="region of interest" description="Disordered" evidence="6">
    <location>
        <begin position="49"/>
        <end position="68"/>
    </location>
</feature>
<comment type="function">
    <text evidence="1">Crystallins are the dominant structural components of the vertebrate eye lens.</text>
</comment>
<feature type="compositionally biased region" description="Polar residues" evidence="6">
    <location>
        <begin position="1117"/>
        <end position="1129"/>
    </location>
</feature>
<feature type="region of interest" description="Disordered" evidence="6">
    <location>
        <begin position="1"/>
        <end position="24"/>
    </location>
</feature>
<dbReference type="eggNOG" id="ENOG502QWAQ">
    <property type="taxonomic scope" value="Eukaryota"/>
</dbReference>
<feature type="compositionally biased region" description="Basic and acidic residues" evidence="6">
    <location>
        <begin position="1304"/>
        <end position="1322"/>
    </location>
</feature>
<evidence type="ECO:0000313" key="8">
    <source>
        <dbReference type="EMBL" id="KYO39779.1"/>
    </source>
</evidence>
<feature type="compositionally biased region" description="Polar residues" evidence="6">
    <location>
        <begin position="1897"/>
        <end position="1909"/>
    </location>
</feature>
<feature type="region of interest" description="Disordered" evidence="6">
    <location>
        <begin position="1513"/>
        <end position="1636"/>
    </location>
</feature>
<dbReference type="Pfam" id="PF00030">
    <property type="entry name" value="Crystall"/>
    <property type="match status" value="2"/>
</dbReference>
<feature type="region of interest" description="Disordered" evidence="6">
    <location>
        <begin position="1003"/>
        <end position="1170"/>
    </location>
</feature>
<feature type="compositionally biased region" description="Basic and acidic residues" evidence="6">
    <location>
        <begin position="1925"/>
        <end position="1936"/>
    </location>
</feature>
<feature type="compositionally biased region" description="Basic and acidic residues" evidence="6">
    <location>
        <begin position="237"/>
        <end position="247"/>
    </location>
</feature>
<feature type="domain" description="Beta/gamma crystallin 'Greek key'" evidence="7">
    <location>
        <begin position="2009"/>
        <end position="2048"/>
    </location>
</feature>
<dbReference type="PROSITE" id="PS50915">
    <property type="entry name" value="CRYSTALLIN_BETA_GAMMA"/>
    <property type="match status" value="4"/>
</dbReference>
<feature type="compositionally biased region" description="Polar residues" evidence="6">
    <location>
        <begin position="1703"/>
        <end position="1739"/>
    </location>
</feature>
<comment type="subunit">
    <text evidence="5">Homo/heterodimer, or complexes of higher-order. The structure of beta-crystallin oligomers seems to be stabilized through interactions between the N-terminal arms.</text>
</comment>
<evidence type="ECO:0000256" key="4">
    <source>
        <dbReference type="ARBA" id="ARBA00022737"/>
    </source>
</evidence>
<feature type="compositionally biased region" description="Basic and acidic residues" evidence="6">
    <location>
        <begin position="177"/>
        <end position="194"/>
    </location>
</feature>
<feature type="compositionally biased region" description="Basic and acidic residues" evidence="6">
    <location>
        <begin position="1839"/>
        <end position="1864"/>
    </location>
</feature>
<feature type="compositionally biased region" description="Basic residues" evidence="6">
    <location>
        <begin position="1799"/>
        <end position="1816"/>
    </location>
</feature>
<feature type="region of interest" description="Disordered" evidence="6">
    <location>
        <begin position="1795"/>
        <end position="1936"/>
    </location>
</feature>
<dbReference type="PANTHER" id="PTHR22042">
    <property type="entry name" value="TANKYRASE 1 BINDING PROTEIN"/>
    <property type="match status" value="1"/>
</dbReference>
<evidence type="ECO:0000256" key="3">
    <source>
        <dbReference type="ARBA" id="ARBA00022613"/>
    </source>
</evidence>
<dbReference type="Proteomes" id="UP000050525">
    <property type="component" value="Unassembled WGS sequence"/>
</dbReference>
<feature type="compositionally biased region" description="Basic and acidic residues" evidence="6">
    <location>
        <begin position="1338"/>
        <end position="1356"/>
    </location>
</feature>
<reference evidence="8 9" key="1">
    <citation type="journal article" date="2012" name="Genome Biol.">
        <title>Sequencing three crocodilian genomes to illuminate the evolution of archosaurs and amniotes.</title>
        <authorList>
            <person name="St John J.A."/>
            <person name="Braun E.L."/>
            <person name="Isberg S.R."/>
            <person name="Miles L.G."/>
            <person name="Chong A.Y."/>
            <person name="Gongora J."/>
            <person name="Dalzell P."/>
            <person name="Moran C."/>
            <person name="Bed'hom B."/>
            <person name="Abzhanov A."/>
            <person name="Burgess S.C."/>
            <person name="Cooksey A.M."/>
            <person name="Castoe T.A."/>
            <person name="Crawford N.G."/>
            <person name="Densmore L.D."/>
            <person name="Drew J.C."/>
            <person name="Edwards S.V."/>
            <person name="Faircloth B.C."/>
            <person name="Fujita M.K."/>
            <person name="Greenwold M.J."/>
            <person name="Hoffmann F.G."/>
            <person name="Howard J.M."/>
            <person name="Iguchi T."/>
            <person name="Janes D.E."/>
            <person name="Khan S.Y."/>
            <person name="Kohno S."/>
            <person name="de Koning A.J."/>
            <person name="Lance S.L."/>
            <person name="McCarthy F.M."/>
            <person name="McCormack J.E."/>
            <person name="Merchant M.E."/>
            <person name="Peterson D.G."/>
            <person name="Pollock D.D."/>
            <person name="Pourmand N."/>
            <person name="Raney B.J."/>
            <person name="Roessler K.A."/>
            <person name="Sanford J.R."/>
            <person name="Sawyer R.H."/>
            <person name="Schmidt C.J."/>
            <person name="Triplett E.W."/>
            <person name="Tuberville T.D."/>
            <person name="Venegas-Anaya M."/>
            <person name="Howard J.T."/>
            <person name="Jarvis E.D."/>
            <person name="Guillette L.J.Jr."/>
            <person name="Glenn T.C."/>
            <person name="Green R.E."/>
            <person name="Ray D.A."/>
        </authorList>
    </citation>
    <scope>NUCLEOTIDE SEQUENCE [LARGE SCALE GENOMIC DNA]</scope>
    <source>
        <strain evidence="8">KSC_2009_1</strain>
    </source>
</reference>
<keyword evidence="9" id="KW-1185">Reference proteome</keyword>
<dbReference type="InterPro" id="IPR001064">
    <property type="entry name" value="Beta/gamma_crystallin"/>
</dbReference>
<evidence type="ECO:0000256" key="1">
    <source>
        <dbReference type="ARBA" id="ARBA00003689"/>
    </source>
</evidence>
<feature type="region of interest" description="Disordered" evidence="6">
    <location>
        <begin position="230"/>
        <end position="253"/>
    </location>
</feature>
<feature type="region of interest" description="Disordered" evidence="6">
    <location>
        <begin position="1304"/>
        <end position="1458"/>
    </location>
</feature>
<feature type="compositionally biased region" description="Basic and acidic residues" evidence="6">
    <location>
        <begin position="1611"/>
        <end position="1633"/>
    </location>
</feature>
<evidence type="ECO:0000256" key="2">
    <source>
        <dbReference type="ARBA" id="ARBA00009646"/>
    </source>
</evidence>
<gene>
    <name evidence="8" type="ORF">Y1Q_0018793</name>
</gene>
<feature type="region of interest" description="Disordered" evidence="6">
    <location>
        <begin position="880"/>
        <end position="905"/>
    </location>
</feature>
<dbReference type="InterPro" id="IPR011024">
    <property type="entry name" value="G_crystallin-like"/>
</dbReference>
<feature type="region of interest" description="Disordered" evidence="6">
    <location>
        <begin position="1660"/>
        <end position="1776"/>
    </location>
</feature>
<proteinExistence type="inferred from homology"/>
<feature type="compositionally biased region" description="Basic and acidic residues" evidence="6">
    <location>
        <begin position="1436"/>
        <end position="1458"/>
    </location>
</feature>
<evidence type="ECO:0000256" key="5">
    <source>
        <dbReference type="ARBA" id="ARBA00025922"/>
    </source>
</evidence>
<dbReference type="GO" id="GO:0005212">
    <property type="term" value="F:structural constituent of eye lens"/>
    <property type="evidence" value="ECO:0007669"/>
    <property type="project" value="UniProtKB-KW"/>
</dbReference>
<comment type="similarity">
    <text evidence="2">Belongs to the beta/gamma-crystallin family.</text>
</comment>
<feature type="region of interest" description="Disordered" evidence="6">
    <location>
        <begin position="278"/>
        <end position="392"/>
    </location>
</feature>
<dbReference type="EMBL" id="AKHW03002185">
    <property type="protein sequence ID" value="KYO39779.1"/>
    <property type="molecule type" value="Genomic_DNA"/>
</dbReference>
<sequence length="2196" mass="244799">MPTPGSRPRLFPKPYSKEKSSDTFANVKPPVTTFKSSSVIVPMVSVPRKPPEEMTSAGAFSGNVPPLVDQKSIEKESKGTTELVTNMAFYSGPSANTVILFETASTDKARASATQGKRSPDEQRTFGTVQTKEAQCDTKPETLVQSSMTSRKSEGGLQRQISLPSYPRPVSWNPCRSGEKKEASGDPTGEKTKGEAQQASRRVGLSPEVQPRLKHRPISAIFLESLKDQRCSSLEDSEGKSPTEKSWVRKPRPLSMDLTAKFENKDISLCKKTCLADESKENAPVPPFTDTGSCAQSETASKSAEIAWSKSVSSPSDLKSGSQDTDSLDFKDKSSEQSQKAFPRDMDSTKDMKPNNAKDKKYPWESKYKSKEEQNELKSDPVTNLHGSEKSQELVDYKSTVMKEGSVLAQKETFAVLAGENSANASKNESKLLRGGSVKRHINLFVGSENTAAPAEPEPLPTAAERENRNMSVQQRIKELTAETVDAKPGSLRRSLPSRPLSADLTKMFSSPVSPNETKLEKPAELTSDLINETQANQKSKEVKPSCGADISETCAVWNQWKPWQALKIPDKTGQMERKGSFLRDRQNLSFLGENSASGANSFETQLTPSIPAEKTQSFKTVRATMYDSNVEKHNIIADRLGVDSTLKLTTEREGKDDAATSSGHHRRSWVEKELQEETLSKKEHHRQSHTSGYVGNTDKCGKATSHSEDKKTAHAVPLEKYSLVEKCEKPTAKHVEDSLMYQRIEPRYEILQTVGERALSEAITVVPEDKAVTLRTRKSSMKEKRKPDGDVLQGDYLCRLDNKTDHLKEANARSETKDPLEPSADKFTSRELKDFFPSKHVLPEQIAELGKSQANQLFISEKLFYSISSNRDLAVTSDKVTKGHPEMQKEKNDASSTEKTESSKMTKYFLEKPGIKPVRADDYESRADVGQGIMSPSVSKQGGRLSVTGGNQMGKSPVGHYPDGEVISMKKEESRAFELRNYPDSSNAATENGDKFRLVESEEKVQGSGSHVSHHKVSGRWRRKTLPQDRNKLEVGAVTQESAARSSGMESLLAAESAMKKKSKKTKDGIDPKEANQTIPVSPDDPMKKQISSSEPKATYFAVTYQVPGSKKEKSSVTTVNANETSPTFPGGESLPINPASNSSRRSKPTPPQPYKHVASARCKDSSQDVCINRNWTGEDDQDNSSFSKKGALNSYVVAHEDNSRKQRDGGLDRSKEKVTDVDALLKQEPESTVQTDLKGSGGKASPCYDSKSTRPFKHVHKDNELSSQKKSGESTRDVLGTKAEDHFRARILDIDALMAEYKDESMRTSHSQDRKDDRLPVDNSSFNWEKSKHKRSVTDKTPHGQSRKERKESDDLSSSAAKQGNCAEEHHRPRGLLLCESSKEKLESRGQDLSKPKSKDRLLSPLYWGNPSSWLSDKPISSSADAASTRKKTFIIDEDHEKDVTPRRQSAKHKDYEVQLKNPVSVDQKLEGSLAFDFSSEVAGSLQKKWFPSQQLAEVSVDDHWHRNVTWSSVNKSKASANKTLQEGDFSHAKNKPERKEYMPSFGNTVPELKRSYSEKSRPAKARGSVPIVQEASGRRDPHQLKQSCSPESAESGLKQRTASSRESFSWEDKKDFGKEWTKHSSEKSDGKSFTFVSIQRRSHSFYKDQRTERWTDQLKQCFGRQPPEAKDTDALVQEADSQYGTWSEQRHSGDSFVPESPSSENNVISTRKQAPNSRLSFSSQTEPASSIDQPESSSRDQRSTSLDQSSTDMDSTDGTDGAPPTDLYPNEKSADFSFIDQTAVLDSSVLKTRVQLSKKRHRRAPVSYARRRSSGMESESRRAATDETDSAWMFKDSTEEKSAKQEASDEEEKIHRPERSPAAHPQRLPVFPGMDPSVLKAQLRRRQEPESPGETGSAQLSKSPKPQFQPGAPGSRVLPSSAEREDRSEEMSEKIPIMTRKRERNLTEALTHLNLKFTHCAAAVCFLPRLLCACQNSSGRGAMTDQPSPSEQMATGDSFGGRTGTFKITVYELENFQGRKLVLTEETPNVTEKALEKVGSIQVESGPWLGFERQAFAGEQYVLEKGDYPRWDAWSNSHSSDRLMSIRPLGIDSSDHKIHLFENPGFAGRKMEIVDDDVPSLWAHGFQDRVASVKALNGTWVGYEFPGYRGRQYVFEKGDYRHWNEWDANQPRIQSVRRVRDQQWHLRGSFEHS</sequence>
<feature type="compositionally biased region" description="Basic and acidic residues" evidence="6">
    <location>
        <begin position="342"/>
        <end position="379"/>
    </location>
</feature>
<feature type="compositionally biased region" description="Basic and acidic residues" evidence="6">
    <location>
        <begin position="1531"/>
        <end position="1544"/>
    </location>
</feature>
<dbReference type="SMART" id="SM00247">
    <property type="entry name" value="XTALbg"/>
    <property type="match status" value="2"/>
</dbReference>
<dbReference type="SMART" id="SM01319">
    <property type="entry name" value="Tankyrase_bdg_C"/>
    <property type="match status" value="1"/>
</dbReference>
<dbReference type="Gene3D" id="2.60.20.10">
    <property type="entry name" value="Crystallins"/>
    <property type="match status" value="2"/>
</dbReference>
<feature type="compositionally biased region" description="Basic and acidic residues" evidence="6">
    <location>
        <begin position="700"/>
        <end position="713"/>
    </location>
</feature>
<feature type="compositionally biased region" description="Low complexity" evidence="6">
    <location>
        <begin position="1514"/>
        <end position="1525"/>
    </location>
</feature>
<feature type="compositionally biased region" description="Basic and acidic residues" evidence="6">
    <location>
        <begin position="1383"/>
        <end position="1404"/>
    </location>
</feature>
<feature type="compositionally biased region" description="Low complexity" evidence="6">
    <location>
        <begin position="309"/>
        <end position="322"/>
    </location>
</feature>
<feature type="domain" description="Beta/gamma crystallin 'Greek key'" evidence="7">
    <location>
        <begin position="2099"/>
        <end position="2140"/>
    </location>
</feature>
<accession>A0A151NT56</accession>
<dbReference type="PANTHER" id="PTHR22042:SF3">
    <property type="entry name" value="RIKEN CDNA 2900026A02 GENE"/>
    <property type="match status" value="1"/>
</dbReference>
<dbReference type="InterPro" id="IPR032764">
    <property type="entry name" value="Tankyrase-bd_C"/>
</dbReference>
<dbReference type="PRINTS" id="PR01367">
    <property type="entry name" value="BGCRYSTALLIN"/>
</dbReference>
<dbReference type="Pfam" id="PF15327">
    <property type="entry name" value="Tankyrase_bdg_C"/>
    <property type="match status" value="1"/>
</dbReference>
<dbReference type="SUPFAM" id="SSF49695">
    <property type="entry name" value="gamma-Crystallin-like"/>
    <property type="match status" value="1"/>
</dbReference>
<feature type="compositionally biased region" description="Basic residues" evidence="6">
    <location>
        <begin position="1013"/>
        <end position="1026"/>
    </location>
</feature>
<name>A0A151NT56_ALLMI</name>
<feature type="domain" description="Beta/gamma crystallin 'Greek key'" evidence="7">
    <location>
        <begin position="2141"/>
        <end position="2183"/>
    </location>
</feature>
<dbReference type="InterPro" id="IPR040006">
    <property type="entry name" value="TNKS1BP1-like"/>
</dbReference>
<dbReference type="FunFam" id="2.60.20.10:FF:000005">
    <property type="entry name" value="Crystallin, beta B1"/>
    <property type="match status" value="1"/>
</dbReference>
<feature type="domain" description="Beta/gamma crystallin 'Greek key'" evidence="7">
    <location>
        <begin position="2049"/>
        <end position="2093"/>
    </location>
</feature>
<evidence type="ECO:0000259" key="7">
    <source>
        <dbReference type="PROSITE" id="PS50915"/>
    </source>
</evidence>
<dbReference type="STRING" id="8496.A0A151NT56"/>